<dbReference type="GO" id="GO:0004601">
    <property type="term" value="F:peroxidase activity"/>
    <property type="evidence" value="ECO:0007669"/>
    <property type="project" value="TreeGrafter"/>
</dbReference>
<feature type="non-terminal residue" evidence="11">
    <location>
        <position position="135"/>
    </location>
</feature>
<protein>
    <submittedName>
        <fullName evidence="11">HBB protein</fullName>
    </submittedName>
</protein>
<dbReference type="SUPFAM" id="SSF46458">
    <property type="entry name" value="Globin-like"/>
    <property type="match status" value="1"/>
</dbReference>
<dbReference type="GO" id="GO:0072562">
    <property type="term" value="C:blood microparticle"/>
    <property type="evidence" value="ECO:0007669"/>
    <property type="project" value="TreeGrafter"/>
</dbReference>
<keyword evidence="6 9" id="KW-0561">Oxygen transport</keyword>
<reference evidence="11 12" key="1">
    <citation type="submission" date="2019-09" db="EMBL/GenBank/DDBJ databases">
        <title>Bird 10,000 Genomes (B10K) Project - Family phase.</title>
        <authorList>
            <person name="Zhang G."/>
        </authorList>
    </citation>
    <scope>NUCLEOTIDE SEQUENCE [LARGE SCALE GENOMIC DNA]</scope>
    <source>
        <strain evidence="11">B10K-DU-001-78</strain>
        <tissue evidence="11">Muscle</tissue>
    </source>
</reference>
<dbReference type="GO" id="GO:0020037">
    <property type="term" value="F:heme binding"/>
    <property type="evidence" value="ECO:0007669"/>
    <property type="project" value="InterPro"/>
</dbReference>
<feature type="non-terminal residue" evidence="11">
    <location>
        <position position="1"/>
    </location>
</feature>
<sequence>MVHWTAEEKQLITSIWGKVNVAECGAEALASHISSSLPSATSSAPCSPSHLLLPALLHTFSSLLSVISSPPCPHPHHLLLAHHLSCSCSVSPQLLGDILIVVLAAHFSKDFTPEAQAAWQKLVRAVAHALARKYH</sequence>
<comment type="similarity">
    <text evidence="2 9">Belongs to the globin family.</text>
</comment>
<dbReference type="InterPro" id="IPR050056">
    <property type="entry name" value="Hemoglobin_oxygen_transport"/>
</dbReference>
<dbReference type="Pfam" id="PF00042">
    <property type="entry name" value="Globin"/>
    <property type="match status" value="1"/>
</dbReference>
<evidence type="ECO:0000259" key="10">
    <source>
        <dbReference type="PROSITE" id="PS01033"/>
    </source>
</evidence>
<dbReference type="GO" id="GO:0005833">
    <property type="term" value="C:hemoglobin complex"/>
    <property type="evidence" value="ECO:0007669"/>
    <property type="project" value="TreeGrafter"/>
</dbReference>
<dbReference type="Gene3D" id="1.10.490.10">
    <property type="entry name" value="Globins"/>
    <property type="match status" value="2"/>
</dbReference>
<dbReference type="InterPro" id="IPR000971">
    <property type="entry name" value="Globin"/>
</dbReference>
<dbReference type="InterPro" id="IPR009050">
    <property type="entry name" value="Globin-like_sf"/>
</dbReference>
<dbReference type="GO" id="GO:0031720">
    <property type="term" value="F:haptoglobin binding"/>
    <property type="evidence" value="ECO:0007669"/>
    <property type="project" value="TreeGrafter"/>
</dbReference>
<dbReference type="OrthoDB" id="9397139at2759"/>
<evidence type="ECO:0000256" key="4">
    <source>
        <dbReference type="ARBA" id="ARBA00022448"/>
    </source>
</evidence>
<evidence type="ECO:0000256" key="5">
    <source>
        <dbReference type="ARBA" id="ARBA00022617"/>
    </source>
</evidence>
<keyword evidence="7" id="KW-0479">Metal-binding</keyword>
<dbReference type="PANTHER" id="PTHR11442">
    <property type="entry name" value="HEMOGLOBIN FAMILY MEMBER"/>
    <property type="match status" value="1"/>
</dbReference>
<evidence type="ECO:0000256" key="3">
    <source>
        <dbReference type="ARBA" id="ARBA00011125"/>
    </source>
</evidence>
<evidence type="ECO:0000313" key="12">
    <source>
        <dbReference type="Proteomes" id="UP000557230"/>
    </source>
</evidence>
<dbReference type="GO" id="GO:0005344">
    <property type="term" value="F:oxygen carrier activity"/>
    <property type="evidence" value="ECO:0007669"/>
    <property type="project" value="UniProtKB-KW"/>
</dbReference>
<evidence type="ECO:0000256" key="7">
    <source>
        <dbReference type="ARBA" id="ARBA00022723"/>
    </source>
</evidence>
<dbReference type="GO" id="GO:0031838">
    <property type="term" value="C:haptoglobin-hemoglobin complex"/>
    <property type="evidence" value="ECO:0007669"/>
    <property type="project" value="TreeGrafter"/>
</dbReference>
<comment type="subunit">
    <text evidence="3">Heterotetramer of two alpha chains and two beta chains.</text>
</comment>
<dbReference type="InterPro" id="IPR012292">
    <property type="entry name" value="Globin/Proto"/>
</dbReference>
<evidence type="ECO:0000256" key="9">
    <source>
        <dbReference type="RuleBase" id="RU000356"/>
    </source>
</evidence>
<dbReference type="AlphaFoldDB" id="A0A7L1FZ06"/>
<accession>A0A7L1FZ06</accession>
<evidence type="ECO:0000313" key="11">
    <source>
        <dbReference type="EMBL" id="NXN07028.1"/>
    </source>
</evidence>
<dbReference type="Proteomes" id="UP000557230">
    <property type="component" value="Unassembled WGS sequence"/>
</dbReference>
<evidence type="ECO:0000256" key="8">
    <source>
        <dbReference type="ARBA" id="ARBA00023004"/>
    </source>
</evidence>
<comment type="caution">
    <text evidence="11">The sequence shown here is derived from an EMBL/GenBank/DDBJ whole genome shotgun (WGS) entry which is preliminary data.</text>
</comment>
<evidence type="ECO:0000256" key="6">
    <source>
        <dbReference type="ARBA" id="ARBA00022621"/>
    </source>
</evidence>
<dbReference type="GO" id="GO:0046872">
    <property type="term" value="F:metal ion binding"/>
    <property type="evidence" value="ECO:0007669"/>
    <property type="project" value="UniProtKB-KW"/>
</dbReference>
<dbReference type="PROSITE" id="PS01033">
    <property type="entry name" value="GLOBIN"/>
    <property type="match status" value="1"/>
</dbReference>
<dbReference type="GO" id="GO:0019825">
    <property type="term" value="F:oxygen binding"/>
    <property type="evidence" value="ECO:0007669"/>
    <property type="project" value="InterPro"/>
</dbReference>
<name>A0A7L1FZ06_9PICI</name>
<proteinExistence type="inferred from homology"/>
<dbReference type="EMBL" id="VXBD01000687">
    <property type="protein sequence ID" value="NXN07028.1"/>
    <property type="molecule type" value="Genomic_DNA"/>
</dbReference>
<organism evidence="11 12">
    <name type="scientific">Indicator maculatus</name>
    <name type="common">spotted honeyguide</name>
    <dbReference type="NCBI Taxonomy" id="545262"/>
    <lineage>
        <taxon>Eukaryota</taxon>
        <taxon>Metazoa</taxon>
        <taxon>Chordata</taxon>
        <taxon>Craniata</taxon>
        <taxon>Vertebrata</taxon>
        <taxon>Euteleostomi</taxon>
        <taxon>Archelosauria</taxon>
        <taxon>Archosauria</taxon>
        <taxon>Dinosauria</taxon>
        <taxon>Saurischia</taxon>
        <taxon>Theropoda</taxon>
        <taxon>Coelurosauria</taxon>
        <taxon>Aves</taxon>
        <taxon>Neognathae</taxon>
        <taxon>Neoaves</taxon>
        <taxon>Telluraves</taxon>
        <taxon>Coraciimorphae</taxon>
        <taxon>Piciformes</taxon>
        <taxon>Indicatoridae</taxon>
        <taxon>Indicator</taxon>
    </lineage>
</organism>
<keyword evidence="8" id="KW-0408">Iron</keyword>
<evidence type="ECO:0000256" key="1">
    <source>
        <dbReference type="ARBA" id="ARBA00003705"/>
    </source>
</evidence>
<keyword evidence="12" id="KW-1185">Reference proteome</keyword>
<keyword evidence="4 9" id="KW-0813">Transport</keyword>
<evidence type="ECO:0000256" key="2">
    <source>
        <dbReference type="ARBA" id="ARBA00008705"/>
    </source>
</evidence>
<dbReference type="PANTHER" id="PTHR11442:SF7">
    <property type="entry name" value="HEMOGLOBIN SUBUNIT EPSILON"/>
    <property type="match status" value="1"/>
</dbReference>
<keyword evidence="5 9" id="KW-0349">Heme</keyword>
<gene>
    <name evidence="11" type="primary">Hbb</name>
    <name evidence="11" type="ORF">INDMAC_R11149</name>
</gene>
<comment type="function">
    <text evidence="1">Involved in oxygen transport from the lung to the various peripheral tissues.</text>
</comment>
<dbReference type="GO" id="GO:0043177">
    <property type="term" value="F:organic acid binding"/>
    <property type="evidence" value="ECO:0007669"/>
    <property type="project" value="TreeGrafter"/>
</dbReference>
<dbReference type="GO" id="GO:0042744">
    <property type="term" value="P:hydrogen peroxide catabolic process"/>
    <property type="evidence" value="ECO:0007669"/>
    <property type="project" value="TreeGrafter"/>
</dbReference>
<feature type="domain" description="Globin" evidence="10">
    <location>
        <begin position="3"/>
        <end position="135"/>
    </location>
</feature>